<keyword evidence="2" id="KW-1133">Transmembrane helix</keyword>
<feature type="transmembrane region" description="Helical" evidence="2">
    <location>
        <begin position="1172"/>
        <end position="1194"/>
    </location>
</feature>
<feature type="transmembrane region" description="Helical" evidence="2">
    <location>
        <begin position="813"/>
        <end position="833"/>
    </location>
</feature>
<feature type="transmembrane region" description="Helical" evidence="2">
    <location>
        <begin position="1144"/>
        <end position="1166"/>
    </location>
</feature>
<name>A0AAE0CFW9_9CHLO</name>
<keyword evidence="2" id="KW-0812">Transmembrane</keyword>
<keyword evidence="3" id="KW-0732">Signal</keyword>
<dbReference type="PANTHER" id="PTHR11319:SF35">
    <property type="entry name" value="OUTER MEMBRANE PROTEIN PMPC-RELATED"/>
    <property type="match status" value="1"/>
</dbReference>
<feature type="transmembrane region" description="Helical" evidence="2">
    <location>
        <begin position="1034"/>
        <end position="1059"/>
    </location>
</feature>
<evidence type="ECO:0000256" key="1">
    <source>
        <dbReference type="SAM" id="MobiDB-lite"/>
    </source>
</evidence>
<feature type="transmembrane region" description="Helical" evidence="2">
    <location>
        <begin position="897"/>
        <end position="920"/>
    </location>
</feature>
<reference evidence="5 6" key="1">
    <citation type="journal article" date="2015" name="Genome Biol. Evol.">
        <title>Comparative Genomics of a Bacterivorous Green Alga Reveals Evolutionary Causalities and Consequences of Phago-Mixotrophic Mode of Nutrition.</title>
        <authorList>
            <person name="Burns J.A."/>
            <person name="Paasch A."/>
            <person name="Narechania A."/>
            <person name="Kim E."/>
        </authorList>
    </citation>
    <scope>NUCLEOTIDE SEQUENCE [LARGE SCALE GENOMIC DNA]</scope>
    <source>
        <strain evidence="5 6">PLY_AMNH</strain>
    </source>
</reference>
<evidence type="ECO:0000313" key="6">
    <source>
        <dbReference type="Proteomes" id="UP001190700"/>
    </source>
</evidence>
<feature type="compositionally biased region" description="Basic and acidic residues" evidence="1">
    <location>
        <begin position="1418"/>
        <end position="1427"/>
    </location>
</feature>
<evidence type="ECO:0000256" key="3">
    <source>
        <dbReference type="SAM" id="SignalP"/>
    </source>
</evidence>
<dbReference type="InterPro" id="IPR011641">
    <property type="entry name" value="Tyr-kin_ephrin_A/B_rcpt-like"/>
</dbReference>
<feature type="transmembrane region" description="Helical" evidence="2">
    <location>
        <begin position="840"/>
        <end position="859"/>
    </location>
</feature>
<comment type="caution">
    <text evidence="5">The sequence shown here is derived from an EMBL/GenBank/DDBJ whole genome shotgun (WGS) entry which is preliminary data.</text>
</comment>
<gene>
    <name evidence="5" type="ORF">CYMTET_36462</name>
</gene>
<feature type="region of interest" description="Disordered" evidence="1">
    <location>
        <begin position="1379"/>
        <end position="1427"/>
    </location>
</feature>
<feature type="domain" description="Tyrosine-protein kinase ephrin type A/B receptor-like" evidence="4">
    <location>
        <begin position="636"/>
        <end position="690"/>
    </location>
</feature>
<dbReference type="Gene3D" id="2.10.50.10">
    <property type="entry name" value="Tumor Necrosis Factor Receptor, subunit A, domain 2"/>
    <property type="match status" value="1"/>
</dbReference>
<sequence length="1427" mass="157516">MLGDHARNIALLVAIVAVTQRAHAVNSGVCPQEYVDACSYLVTEEAGNDRIKYYCAYDDGETVSFPVDSPPAGTELNYRCQAQRGDAVIPDPLVGEILYTPRPTEAGCDLLTFEYLQVSTDEITDLRYRDSGIIIVHIVNLNDPPDVPSHRYYYDPETDVISPNAYVEFADYEANKDALPSDGDSFQRLRRQLDPESGFDVDGEIVRYVITRQPSNGTVWFDDHATEVYGTNNYFNYAPFGGLSTVDDGFQYQADDCSSPKATIGACSTVTGSVHVRVGTTGNEQGSSEAPPSPGVAGDDVTLTVVLWGYSYSTPLVVQEDIAETGTINRYELYDADGFVLEVPDLQYYFYSPSDNSECIENCRLSWGTVSMLCNGYESPGLVAGFESCDKSTGLDSTGTDDYGYGYDYAVSTSDNYVKFTYTPNANVGDQSDFFLVRARSASMTTLGSQSSTMYLQLQAVDDKPIFTEIAQTVESPMAAESNPQYGEFTLTAVDIDSPQVWLMARGISNSSLERGVLYTAVDDDGQGTLELSPGVPMPMNNTGGNEFSITLYYQSEALEYGENYLQLEFEALDTIDTVTTGNSVHAATINVHCIAGYYISTSHLNGGLSGQCAACSPGTYSREISSEYCVACAAGTYTASIGSAQCSSCPEDTYQASTGSTSCESCPVVVTGFLTAVTLGTGSNEVEDCMCARKVANESVTSAAGRGFYGQNGTSCNVCPGPDNEGGEWVKCPKDGMRWPMNLEGYYVDTRQEPVEVRMCFPEEACPEAATWEEMVAKPCKSGYSGIGCAECSSDYFRYFGECKKCDGALGFPVKIIIAMLVYMVILSALAGSENGNPMLQIFVNYMQMLGILASYNLKWTDKLKDNVRLVAFFNIHLEQFAPECSNDDWSYEQTWVMIMLTPVILGLCIFARVILVVLHQGFTSTLGAALKSAFPSLANPPQKNTSPFNSVQRAISKLLTYTMSRKKFVAKLKFAVHQLVVLLNFSYAALSVAAWKYFACPESITDGNYYLQAEPNIRCYHFDDSNTWTKMFFPGIFATIIYVFGIPALLASLLYFVRNNLEGTNALAMLGALYQRFDKDLYMWEVCVLLTKMGLCLPIVLFINSSDIFALRQGVMAMAVIVLAMFTTASNNPFDTWVLNQFQLLCYASLFFLLYAGCILTGYIGEDWEAALTGMMVITINIPVAIFLLAHFRWAKRTTVRVYTFTSALLGRCFGGGGDEKAKKAEELQLSWVTSVRLLLFVKKLAVHRYARELLTATTIRLTKEQWHSKDTRIPDRATLRSMLDAFWRDGVIADSEFSLQAPKTSENFEDAFKQKTRTLETLAKHPVEQNLPVKEFLCNVMNSADELLKKGTWGALESLFYKTVVRKKEKAMQRRRGSVFTATNRRKKVETENARMRAASLDPTRTSKKSNSPDADSHPDCKTS</sequence>
<evidence type="ECO:0000256" key="2">
    <source>
        <dbReference type="SAM" id="Phobius"/>
    </source>
</evidence>
<evidence type="ECO:0000313" key="5">
    <source>
        <dbReference type="EMBL" id="KAK3254323.1"/>
    </source>
</evidence>
<feature type="signal peptide" evidence="3">
    <location>
        <begin position="1"/>
        <end position="24"/>
    </location>
</feature>
<dbReference type="EMBL" id="LGRX02023745">
    <property type="protein sequence ID" value="KAK3254323.1"/>
    <property type="molecule type" value="Genomic_DNA"/>
</dbReference>
<keyword evidence="2" id="KW-0472">Membrane</keyword>
<dbReference type="PANTHER" id="PTHR11319">
    <property type="entry name" value="G PROTEIN-COUPLED RECEPTOR-RELATED"/>
    <property type="match status" value="1"/>
</dbReference>
<accession>A0AAE0CFW9</accession>
<proteinExistence type="predicted"/>
<dbReference type="Proteomes" id="UP001190700">
    <property type="component" value="Unassembled WGS sequence"/>
</dbReference>
<protein>
    <recommendedName>
        <fullName evidence="4">Tyrosine-protein kinase ephrin type A/B receptor-like domain-containing protein</fullName>
    </recommendedName>
</protein>
<feature type="transmembrane region" description="Helical" evidence="2">
    <location>
        <begin position="976"/>
        <end position="1000"/>
    </location>
</feature>
<feature type="chain" id="PRO_5042005671" description="Tyrosine-protein kinase ephrin type A/B receptor-like domain-containing protein" evidence="3">
    <location>
        <begin position="25"/>
        <end position="1427"/>
    </location>
</feature>
<organism evidence="5 6">
    <name type="scientific">Cymbomonas tetramitiformis</name>
    <dbReference type="NCBI Taxonomy" id="36881"/>
    <lineage>
        <taxon>Eukaryota</taxon>
        <taxon>Viridiplantae</taxon>
        <taxon>Chlorophyta</taxon>
        <taxon>Pyramimonadophyceae</taxon>
        <taxon>Pyramimonadales</taxon>
        <taxon>Pyramimonadaceae</taxon>
        <taxon>Cymbomonas</taxon>
    </lineage>
</organism>
<dbReference type="SMART" id="SM01411">
    <property type="entry name" value="Ephrin_rec_like"/>
    <property type="match status" value="1"/>
</dbReference>
<dbReference type="Pfam" id="PF07699">
    <property type="entry name" value="Ephrin_rec_like"/>
    <property type="match status" value="1"/>
</dbReference>
<evidence type="ECO:0000259" key="4">
    <source>
        <dbReference type="Pfam" id="PF07699"/>
    </source>
</evidence>
<dbReference type="CDD" id="cd00185">
    <property type="entry name" value="TNFRSF"/>
    <property type="match status" value="1"/>
</dbReference>
<keyword evidence="6" id="KW-1185">Reference proteome</keyword>
<feature type="transmembrane region" description="Helical" evidence="2">
    <location>
        <begin position="1111"/>
        <end position="1132"/>
    </location>
</feature>
<feature type="transmembrane region" description="Helical" evidence="2">
    <location>
        <begin position="1083"/>
        <end position="1105"/>
    </location>
</feature>